<protein>
    <recommendedName>
        <fullName evidence="7">Zinc finger protein 865</fullName>
    </recommendedName>
</protein>
<dbReference type="OMA" id="THVLMHE"/>
<feature type="domain" description="C2H2-type" evidence="10">
    <location>
        <begin position="1139"/>
        <end position="1167"/>
    </location>
</feature>
<feature type="region of interest" description="Disordered" evidence="9">
    <location>
        <begin position="3135"/>
        <end position="3158"/>
    </location>
</feature>
<feature type="compositionally biased region" description="Low complexity" evidence="9">
    <location>
        <begin position="3083"/>
        <end position="3094"/>
    </location>
</feature>
<dbReference type="FunFam" id="3.30.160.60:FF:000100">
    <property type="entry name" value="Zinc finger 45-like"/>
    <property type="match status" value="1"/>
</dbReference>
<feature type="domain" description="C2H2-type" evidence="10">
    <location>
        <begin position="2119"/>
        <end position="2146"/>
    </location>
</feature>
<feature type="domain" description="C2H2-type" evidence="10">
    <location>
        <begin position="3677"/>
        <end position="3700"/>
    </location>
</feature>
<dbReference type="GO" id="GO:0005634">
    <property type="term" value="C:nucleus"/>
    <property type="evidence" value="ECO:0007669"/>
    <property type="project" value="UniProtKB-SubCell"/>
</dbReference>
<dbReference type="PANTHER" id="PTHR24379">
    <property type="entry name" value="KRAB AND ZINC FINGER DOMAIN-CONTAINING"/>
    <property type="match status" value="1"/>
</dbReference>
<dbReference type="FunFam" id="3.30.160.60:FF:000446">
    <property type="entry name" value="Zinc finger protein"/>
    <property type="match status" value="1"/>
</dbReference>
<feature type="domain" description="C2H2-type" evidence="10">
    <location>
        <begin position="3558"/>
        <end position="3585"/>
    </location>
</feature>
<feature type="domain" description="C2H2-type" evidence="10">
    <location>
        <begin position="1255"/>
        <end position="1277"/>
    </location>
</feature>
<feature type="domain" description="C2H2-type" evidence="10">
    <location>
        <begin position="2067"/>
        <end position="2091"/>
    </location>
</feature>
<feature type="domain" description="C2H2-type" evidence="10">
    <location>
        <begin position="573"/>
        <end position="601"/>
    </location>
</feature>
<keyword evidence="3" id="KW-0677">Repeat</keyword>
<feature type="compositionally biased region" description="Acidic residues" evidence="9">
    <location>
        <begin position="769"/>
        <end position="785"/>
    </location>
</feature>
<evidence type="ECO:0000256" key="2">
    <source>
        <dbReference type="ARBA" id="ARBA00022723"/>
    </source>
</evidence>
<feature type="compositionally biased region" description="Polar residues" evidence="9">
    <location>
        <begin position="1795"/>
        <end position="1811"/>
    </location>
</feature>
<feature type="region of interest" description="Disordered" evidence="9">
    <location>
        <begin position="2005"/>
        <end position="2032"/>
    </location>
</feature>
<feature type="region of interest" description="Disordered" evidence="9">
    <location>
        <begin position="1314"/>
        <end position="1373"/>
    </location>
</feature>
<feature type="region of interest" description="Disordered" evidence="9">
    <location>
        <begin position="1794"/>
        <end position="1851"/>
    </location>
</feature>
<keyword evidence="5" id="KW-0862">Zinc</keyword>
<feature type="compositionally biased region" description="Basic and acidic residues" evidence="9">
    <location>
        <begin position="1098"/>
        <end position="1108"/>
    </location>
</feature>
<feature type="domain" description="C2H2-type" evidence="10">
    <location>
        <begin position="2652"/>
        <end position="2679"/>
    </location>
</feature>
<feature type="domain" description="C2H2-type" evidence="10">
    <location>
        <begin position="1972"/>
        <end position="1999"/>
    </location>
</feature>
<evidence type="ECO:0000256" key="5">
    <source>
        <dbReference type="ARBA" id="ARBA00022833"/>
    </source>
</evidence>
<organism evidence="11 12">
    <name type="scientific">Lucilia cuprina</name>
    <name type="common">Green bottle fly</name>
    <name type="synonym">Australian sheep blowfly</name>
    <dbReference type="NCBI Taxonomy" id="7375"/>
    <lineage>
        <taxon>Eukaryota</taxon>
        <taxon>Metazoa</taxon>
        <taxon>Ecdysozoa</taxon>
        <taxon>Arthropoda</taxon>
        <taxon>Hexapoda</taxon>
        <taxon>Insecta</taxon>
        <taxon>Pterygota</taxon>
        <taxon>Neoptera</taxon>
        <taxon>Endopterygota</taxon>
        <taxon>Diptera</taxon>
        <taxon>Brachycera</taxon>
        <taxon>Muscomorpha</taxon>
        <taxon>Oestroidea</taxon>
        <taxon>Calliphoridae</taxon>
        <taxon>Luciliinae</taxon>
        <taxon>Lucilia</taxon>
    </lineage>
</organism>
<feature type="domain" description="C2H2-type" evidence="10">
    <location>
        <begin position="1431"/>
        <end position="1458"/>
    </location>
</feature>
<comment type="caution">
    <text evidence="11">The sequence shown here is derived from an EMBL/GenBank/DDBJ whole genome shotgun (WGS) entry which is preliminary data.</text>
</comment>
<evidence type="ECO:0000256" key="4">
    <source>
        <dbReference type="ARBA" id="ARBA00022771"/>
    </source>
</evidence>
<feature type="compositionally biased region" description="Basic and acidic residues" evidence="9">
    <location>
        <begin position="1314"/>
        <end position="1330"/>
    </location>
</feature>
<dbReference type="Gene3D" id="3.30.160.60">
    <property type="entry name" value="Classic Zinc Finger"/>
    <property type="match status" value="22"/>
</dbReference>
<feature type="domain" description="C2H2-type" evidence="10">
    <location>
        <begin position="1862"/>
        <end position="1889"/>
    </location>
</feature>
<feature type="domain" description="C2H2-type" evidence="10">
    <location>
        <begin position="606"/>
        <end position="633"/>
    </location>
</feature>
<dbReference type="OrthoDB" id="8062126at2759"/>
<feature type="region of interest" description="Disordered" evidence="9">
    <location>
        <begin position="3083"/>
        <end position="3116"/>
    </location>
</feature>
<feature type="domain" description="C2H2-type" evidence="10">
    <location>
        <begin position="319"/>
        <end position="346"/>
    </location>
</feature>
<feature type="region of interest" description="Disordered" evidence="9">
    <location>
        <begin position="526"/>
        <end position="563"/>
    </location>
</feature>
<feature type="domain" description="C2H2-type" evidence="10">
    <location>
        <begin position="348"/>
        <end position="375"/>
    </location>
</feature>
<dbReference type="Proteomes" id="UP000037069">
    <property type="component" value="Unassembled WGS sequence"/>
</dbReference>
<feature type="domain" description="C2H2-type" evidence="10">
    <location>
        <begin position="376"/>
        <end position="403"/>
    </location>
</feature>
<dbReference type="SUPFAM" id="SSF57667">
    <property type="entry name" value="beta-beta-alpha zinc fingers"/>
    <property type="match status" value="20"/>
</dbReference>
<keyword evidence="12" id="KW-1185">Reference proteome</keyword>
<feature type="region of interest" description="Disordered" evidence="9">
    <location>
        <begin position="2303"/>
        <end position="2346"/>
    </location>
</feature>
<feature type="domain" description="C2H2-type" evidence="10">
    <location>
        <begin position="899"/>
        <end position="926"/>
    </location>
</feature>
<feature type="domain" description="C2H2-type" evidence="10">
    <location>
        <begin position="1172"/>
        <end position="1199"/>
    </location>
</feature>
<feature type="domain" description="C2H2-type" evidence="10">
    <location>
        <begin position="1892"/>
        <end position="1914"/>
    </location>
</feature>
<feature type="domain" description="C2H2-type" evidence="10">
    <location>
        <begin position="1487"/>
        <end position="1514"/>
    </location>
</feature>
<keyword evidence="2" id="KW-0479">Metal-binding</keyword>
<feature type="region of interest" description="Disordered" evidence="9">
    <location>
        <begin position="3332"/>
        <end position="3351"/>
    </location>
</feature>
<evidence type="ECO:0000256" key="1">
    <source>
        <dbReference type="ARBA" id="ARBA00004123"/>
    </source>
</evidence>
<evidence type="ECO:0000313" key="12">
    <source>
        <dbReference type="Proteomes" id="UP000037069"/>
    </source>
</evidence>
<feature type="compositionally biased region" description="Acidic residues" evidence="9">
    <location>
        <begin position="536"/>
        <end position="562"/>
    </location>
</feature>
<feature type="compositionally biased region" description="Basic and acidic residues" evidence="9">
    <location>
        <begin position="2326"/>
        <end position="2339"/>
    </location>
</feature>
<keyword evidence="6" id="KW-0539">Nucleus</keyword>
<sequence length="3710" mass="429563">MSVDIIESITIPPLKRLRSSSIISSESTNSKCGEVFVTNCADKWTFYCSHCQLSTTDIGVFVCHIRLQHLNQQQTPAQETPKNDTSITIASSRQNVEVLTPTPPPPPPPMTFIPRDNIIVPEIVTSKGPETEQMQSDIVKEEPTVSTNESNMDYEAICSKVSKIVDISTLTQPESNNQTTADVTSDKNTITTTEYELDEEFIAETTEATVKEQIIHVVYQNDDNDNKEDTELDNIEKDYATDCSLTETEDESNEYRTRQSRNVASGSKVATVVRRKPHPSRALLPHKCPRCNLGFKSKQGVHFHITKIHDKNLHTQFPYKCTVCNRGFKSMQGLKYHNVNHDDQRKEYKCSMCPGKFYKLNTFITHVLTHENEKRFPCQVCGKFFDSNDERVRHWKQHAKDKPFGCSICYRRFPREQYLTHHLKSHNLYQCHFCPDDFTSKQTQHIPYVCPKCEQLPDIKEKVEHLRTLSSKNHIPIVKNEALGDQMVIEQQEQEEEQQQEEQQEQQQQETIQVFYIRDVSENNKDEEADKITLTTDDEEDEEDEDNDDDDNDDDYEGEDIDNILTEDQITSLKCTYCYKLFDDKTSVLNHINSIHLKDNVKNFPYTCKICKKGFKSRNGMKGHSRLHETNNQLKCPICPSTLDRTYFATHVLMHESETCFPCQVCGEIYDSHVQRLKHWYTHGNEQPYGCNYCFRRYKKEKYLLKHLECHKPLECSCCKKEFYSPDTQPRPPLICRNCINNPDMRKSVKILRKKYRLSVKEKSINLEYDEADSQEDDSDVEFVEDENKPSSSSLLYNKENPTNPEDNTTNTLNEPSKPLPFQNVIFCDSDTQNIDKDSDESSDSDVEFVNILNRPDDSNLVKRSRREYKCCGRNFINNRNLNSHISREHSSNKKNFKFKCKYCKKFFQTRSGRVFHERTHDKKNKFQCPLCSNAEFRENVFLSHVMLHESDTCYPCQVCAQIFQTAEERLEHWHTHAKDKPYPCHICHRRFKKTFVLRNHKRLHGIYECQFCGDNFESSQTLRHPYVCGKCEKIPEIKKSVEHQRTLADNKHVFQSDEENPLVSDEASGEDIVKQQQNLEENLQVFVITNMAEDTNDKERENIKLTTDEDDEDDDDDDDGCEDNGDGNILTEEHITSLRCTYCHKLFDDKTAVLNHIKTNHLMNNIQSYPYTCTICKKGFKSKSGLKGHSSSHETNNQLQCPICLSKFYKTYFVTHVLMHESETCFPCQVCGEIYDSNEKRLDHWHTHEKDKPYGCNYCFRRYEKEKSLLKHLQLHKPVECSSCKTEFYATDTRPPFFCRPCMKEHVKELQTRYRPAEEEKSINSKEDEDKSQEDDSDAEFITDEILPSSSGSFYNKKIPEDSDTQTIDENSGELTDSDVEFVDVSHESNVSKASGAFICCGKNFHNYGNLNAHITRTHESNRNRKHRKHVCHLCKKSFKVRSSLVYHVRTHDINNQFECPICPYAEFRESDFLNHVITHESPTCYPCQVCAEIFHTQEERLEHWHTHADEKPCACHVCHRRFRKTFILVNHMRAHGIYQCQFCEESYESTVIQRHPYVCGKCEEEPEIKKTVDQQRTLPSNKRVFDGKQRMNSNYPLLPMIAIKQEPESTTNEEIRNAVDVNAEMDGFQSNNLNVTISRDDDNENTTQPQENSIRQLFPMPMAIKQESESIINEERNNTNETISQENEEEIRNDNINNDILKSQSEKRDKTLKDKQKVLQKNFKICRQKLSLKCGKCKRSFNTRRGLLIHLTTHNKKKPKDDVRNENIMNLRPRKSTMLAIDEVNKSLKEAQDNQQQLAVTDTVKPTNNENDKEVNDTNMKTCDSVNEEDEYKDDMPANQRNKGKKSSVRKIHILSRHDLKCFICKKKFRNKLKQLEHMKRHRRGKNASVKCRECNKVFASINGLKAHLRFHLNLTCPMCEIETTPHLFIKHVLTHESDGCYPCQSCGKIFSNQEARMKHWHSHDKERPFACSVCYRRYGRIQHLRRHMKCHEQESNMAAAADHNNTTRDIQASQQQLGGKTPKKLKSPNKKDKLLNVSYINSFCSTNLEVDEGENLNFANYNEEKCPQCNKSFASISALNSHLVFHSNVHCPICKLEVTQNFFIKHILKHEGENCYPCQSCGKIFSNLEERMKHWHSHAQEKPFACTICFRRYGRLQHLSRHMRGHMEYDCNLCGKTFKSVAESAKPPHVCKKCKKSLKYIPLSGEWEKFYCFYNMALKTLQPNLTTAPLQETACESMTLLNTTSGGASKCAEIFVTNNADKWTFFCVHCEKSTSDIGVFICHIRLEHLSCLNDLRKSKESTEHPGNIMAPKTNNISISQNVDTEKTRPENERSEQTTDIQSNTSEVSKIFDISPHPLASKENQNQSNIIKQEVITDEQSFTCKKPKNTPNRMQDESSKVPKNFEVSSVVNLPSPVVEELAADQQPMQCDVIKEEIFINEPVDLQDTGSKVPKISEVTSLRQTATSKELENITNKNTSTAIAQQLKPNQEYFAITAIEQDLKPQARNEIVQVFYINDEENNISTNKENSNDDEDNNEINIEDISAADNVDDNNANEKNLKLKCSYCQAMFKNMQILYAHISQHHETNVRIKTPYKCTKCDKSFKYKGILEKHNLAKHKGLLLQCPVCPVKRSKWCFLAHVQTHESDTCFPCQVCAKIFASNEERMKHWKKHAVDKPYPCKICFQRFRKPQYLTRHTKGHPRYQCSVCSNLFYSMQTQNVPYICEKCKDLSENLVMELDPLVTNTAAVMNDHIENTEIITNDNSAIFINEDKDSDIEFIEESYADNVASVSSSNTAQTTSNDDSNSLHKCLYCNREFMTERRLIIHTTKMHDKGERLLSRFICRYCNRSFQTRSGLALHHKTHDKSNQFRCPVCPLTEFRESSFITHVLMHESESCFPCQVCAKLFTSNSERLQHWRIHIEERPHGCNYCYRRFYQKNVLKNHMKSHRLYYCHFCHKNFQSDRIIKTPYVCGECEKSPYVKNQLKRLKEDLTSSNETMSAIVIKTEKDEECEDVKPVIKEGGGIVIQQANSGVVAGGNNVRTSAVATGGPKEIVEKTQAALKVANEAKQLNLRLKEPQKLLQQQTTTNTLGKRSSSIAAEQLHTDNSNETTNLPYKVGNKRFRVQTPVRYAKKVNTPPSPAATATQLQPPPPAASAMAPAKCGEIFVTNNARKWTFVCTFCQKSTRDIGEFVCHIKFKHMPTDYQEDEDYEEDVNDVFVTGQEDNYNNHEQDVRNYLCKSNTLEESCSSSNSPYQTIKQDLATNSCPFPTIIQVSSMVAAKTTNSLNNNTSNKEYFDCTNYLDVNVHTESDELPPQNNGVKAKLQAKLTRQSTATSAAATKDQHKRQMDKSKYIVDLLDDDEDQEQGRNTNEKDMQQKNDMFDYEMEEDEDGVEIVDDDNDEMEPMEEDNLLFLRSSSIEDANVETTGVKGSSKKYRSHVRGKAYCNLCDKTFQYYSLYRNHMIKHSNITPYKCQYCSKAFKSKQAIRYHMNTHTKEVQYTCPLCPMTYGTENQFITHVLNHESDTCFPCMVCAKILKSDQERDEHLSTHSEERPFPCGYCNKRFRQKHHLSNHLKLHCQYRCDFCKEEFSSTQTQRRPYACASCEEYPEIRIQVEKQRSKNLNNEVNPLELSYDNMPTNETEATECVDLATDDEDEESENSTSLLGGANGQKRISCQYCPRSYKQTSALNYHIRQKHPQIWAEMKVN</sequence>
<dbReference type="PANTHER" id="PTHR24379:SF121">
    <property type="entry name" value="C2H2-TYPE DOMAIN-CONTAINING PROTEIN"/>
    <property type="match status" value="1"/>
</dbReference>
<feature type="region of interest" description="Disordered" evidence="9">
    <location>
        <begin position="1098"/>
        <end position="1128"/>
    </location>
</feature>
<feature type="region of interest" description="Disordered" evidence="9">
    <location>
        <begin position="769"/>
        <end position="819"/>
    </location>
</feature>
<reference evidence="11 12" key="1">
    <citation type="journal article" date="2015" name="Nat. Commun.">
        <title>Lucilia cuprina genome unlocks parasitic fly biology to underpin future interventions.</title>
        <authorList>
            <person name="Anstead C.A."/>
            <person name="Korhonen P.K."/>
            <person name="Young N.D."/>
            <person name="Hall R.S."/>
            <person name="Jex A.R."/>
            <person name="Murali S.C."/>
            <person name="Hughes D.S."/>
            <person name="Lee S.F."/>
            <person name="Perry T."/>
            <person name="Stroehlein A.J."/>
            <person name="Ansell B.R."/>
            <person name="Breugelmans B."/>
            <person name="Hofmann A."/>
            <person name="Qu J."/>
            <person name="Dugan S."/>
            <person name="Lee S.L."/>
            <person name="Chao H."/>
            <person name="Dinh H."/>
            <person name="Han Y."/>
            <person name="Doddapaneni H.V."/>
            <person name="Worley K.C."/>
            <person name="Muzny D.M."/>
            <person name="Ioannidis P."/>
            <person name="Waterhouse R.M."/>
            <person name="Zdobnov E.M."/>
            <person name="James P.J."/>
            <person name="Bagnall N.H."/>
            <person name="Kotze A.C."/>
            <person name="Gibbs R.A."/>
            <person name="Richards S."/>
            <person name="Batterham P."/>
            <person name="Gasser R.B."/>
        </authorList>
    </citation>
    <scope>NUCLEOTIDE SEQUENCE [LARGE SCALE GENOMIC DNA]</scope>
    <source>
        <strain evidence="11 12">LS</strain>
        <tissue evidence="11">Full body</tissue>
    </source>
</reference>
<dbReference type="Pfam" id="PF00096">
    <property type="entry name" value="zf-C2H2"/>
    <property type="match status" value="2"/>
</dbReference>
<feature type="domain" description="C2H2-type" evidence="10">
    <location>
        <begin position="2680"/>
        <end position="2702"/>
    </location>
</feature>
<feature type="domain" description="C2H2-type" evidence="10">
    <location>
        <begin position="2810"/>
        <end position="2838"/>
    </location>
</feature>
<dbReference type="SMART" id="SM00355">
    <property type="entry name" value="ZnF_C2H2"/>
    <property type="match status" value="55"/>
</dbReference>
<evidence type="ECO:0000256" key="7">
    <source>
        <dbReference type="ARBA" id="ARBA00068876"/>
    </source>
</evidence>
<feature type="domain" description="C2H2-type" evidence="10">
    <location>
        <begin position="1227"/>
        <end position="1254"/>
    </location>
</feature>
<feature type="region of interest" description="Disordered" evidence="9">
    <location>
        <begin position="1050"/>
        <end position="1071"/>
    </location>
</feature>
<feature type="domain" description="C2H2-type" evidence="10">
    <location>
        <begin position="3474"/>
        <end position="3501"/>
    </location>
</feature>
<feature type="domain" description="C2H2-type" evidence="10">
    <location>
        <begin position="2899"/>
        <end position="2926"/>
    </location>
</feature>
<feature type="compositionally biased region" description="Polar residues" evidence="9">
    <location>
        <begin position="3095"/>
        <end position="3115"/>
    </location>
</feature>
<feature type="domain" description="C2H2-type" evidence="10">
    <location>
        <begin position="3446"/>
        <end position="3473"/>
    </location>
</feature>
<proteinExistence type="predicted"/>
<evidence type="ECO:0000256" key="9">
    <source>
        <dbReference type="SAM" id="MobiDB-lite"/>
    </source>
</evidence>
<evidence type="ECO:0000259" key="10">
    <source>
        <dbReference type="PROSITE" id="PS50157"/>
    </source>
</evidence>
<feature type="domain" description="C2H2-type" evidence="10">
    <location>
        <begin position="1515"/>
        <end position="1537"/>
    </location>
</feature>
<feature type="domain" description="C2H2-type" evidence="10">
    <location>
        <begin position="1734"/>
        <end position="1761"/>
    </location>
</feature>
<feature type="domain" description="C2H2-type" evidence="10">
    <location>
        <begin position="955"/>
        <end position="982"/>
    </location>
</feature>
<feature type="compositionally biased region" description="Low complexity" evidence="9">
    <location>
        <begin position="798"/>
        <end position="816"/>
    </location>
</feature>
<feature type="domain" description="C2H2-type" evidence="10">
    <location>
        <begin position="2597"/>
        <end position="2622"/>
    </location>
</feature>
<feature type="domain" description="C2H2-type" evidence="10">
    <location>
        <begin position="661"/>
        <end position="688"/>
    </location>
</feature>
<feature type="compositionally biased region" description="Polar residues" evidence="9">
    <location>
        <begin position="2006"/>
        <end position="2021"/>
    </location>
</feature>
<accession>A0A0L0C3E9</accession>
<dbReference type="FunFam" id="3.30.160.60:FF:000145">
    <property type="entry name" value="Zinc finger protein 574"/>
    <property type="match status" value="1"/>
</dbReference>
<feature type="region of interest" description="Disordered" evidence="9">
    <location>
        <begin position="246"/>
        <end position="269"/>
    </location>
</feature>
<feature type="domain" description="C2H2-type" evidence="10">
    <location>
        <begin position="2843"/>
        <end position="2870"/>
    </location>
</feature>
<feature type="domain" description="C2H2-type" evidence="10">
    <location>
        <begin position="3530"/>
        <end position="3557"/>
    </location>
</feature>
<feature type="domain" description="C2H2-type" evidence="10">
    <location>
        <begin position="983"/>
        <end position="1005"/>
    </location>
</feature>
<feature type="domain" description="C2H2-type" evidence="10">
    <location>
        <begin position="1944"/>
        <end position="1971"/>
    </location>
</feature>
<feature type="domain" description="C2H2-type" evidence="10">
    <location>
        <begin position="2927"/>
        <end position="2949"/>
    </location>
</feature>
<dbReference type="InterPro" id="IPR036236">
    <property type="entry name" value="Znf_C2H2_sf"/>
</dbReference>
<dbReference type="EMBL" id="JRES01000955">
    <property type="protein sequence ID" value="KNC26776.1"/>
    <property type="molecule type" value="Genomic_DNA"/>
</dbReference>
<comment type="subcellular location">
    <subcellularLocation>
        <location evidence="1">Nucleus</location>
    </subcellularLocation>
</comment>
<evidence type="ECO:0000313" key="11">
    <source>
        <dbReference type="EMBL" id="KNC26776.1"/>
    </source>
</evidence>
<evidence type="ECO:0000256" key="6">
    <source>
        <dbReference type="ARBA" id="ARBA00023242"/>
    </source>
</evidence>
<feature type="compositionally biased region" description="Polar residues" evidence="9">
    <location>
        <begin position="2315"/>
        <end position="2325"/>
    </location>
</feature>
<feature type="domain" description="C2H2-type" evidence="10">
    <location>
        <begin position="2147"/>
        <end position="2169"/>
    </location>
</feature>
<dbReference type="InterPro" id="IPR013087">
    <property type="entry name" value="Znf_C2H2_type"/>
</dbReference>
<feature type="compositionally biased region" description="Acidic residues" evidence="9">
    <location>
        <begin position="1331"/>
        <end position="1344"/>
    </location>
</feature>
<feature type="domain" description="C2H2-type" evidence="10">
    <location>
        <begin position="404"/>
        <end position="426"/>
    </location>
</feature>
<evidence type="ECO:0000256" key="3">
    <source>
        <dbReference type="ARBA" id="ARBA00022737"/>
    </source>
</evidence>
<dbReference type="GO" id="GO:0008270">
    <property type="term" value="F:zinc ion binding"/>
    <property type="evidence" value="ECO:0007669"/>
    <property type="project" value="UniProtKB-KW"/>
</dbReference>
<keyword evidence="4 8" id="KW-0863">Zinc-finger</keyword>
<gene>
    <name evidence="11" type="ORF">FF38_06358</name>
</gene>
<dbReference type="PROSITE" id="PS50157">
    <property type="entry name" value="ZINC_FINGER_C2H2_2"/>
    <property type="match status" value="37"/>
</dbReference>
<dbReference type="PROSITE" id="PS00028">
    <property type="entry name" value="ZINC_FINGER_C2H2_1"/>
    <property type="match status" value="38"/>
</dbReference>
<evidence type="ECO:0000256" key="8">
    <source>
        <dbReference type="PROSITE-ProRule" id="PRU00042"/>
    </source>
</evidence>
<name>A0A0L0C3E9_LUCCU</name>
<feature type="compositionally biased region" description="Acidic residues" evidence="9">
    <location>
        <begin position="1109"/>
        <end position="1126"/>
    </location>
</feature>
<feature type="region of interest" description="Disordered" evidence="9">
    <location>
        <begin position="128"/>
        <end position="147"/>
    </location>
</feature>